<dbReference type="SMART" id="SM00091">
    <property type="entry name" value="PAS"/>
    <property type="match status" value="2"/>
</dbReference>
<dbReference type="PROSITE" id="PS50109">
    <property type="entry name" value="HIS_KIN"/>
    <property type="match status" value="1"/>
</dbReference>
<dbReference type="InterPro" id="IPR003594">
    <property type="entry name" value="HATPase_dom"/>
</dbReference>
<dbReference type="Pfam" id="PF02518">
    <property type="entry name" value="HATPase_c"/>
    <property type="match status" value="1"/>
</dbReference>
<proteinExistence type="predicted"/>
<evidence type="ECO:0000259" key="4">
    <source>
        <dbReference type="PROSITE" id="PS50109"/>
    </source>
</evidence>
<evidence type="ECO:0000256" key="2">
    <source>
        <dbReference type="ARBA" id="ARBA00022777"/>
    </source>
</evidence>
<dbReference type="SUPFAM" id="SSF55785">
    <property type="entry name" value="PYP-like sensor domain (PAS domain)"/>
    <property type="match status" value="2"/>
</dbReference>
<sequence length="478" mass="53965">MLSNTAYCKLIYQYIDEGIIVVSQGGTILWVNESLEKIFGYESGELLNKPLDILIPKAFIGSHDQKRKSYIKNPIPRPRHHNLEFEGIRKDGKPIWLKIGLNSFEDDGEVYSIAQLTNVTDKRLAEINMQKYADRAKLFLKLSKTIFLELDQKGNIQLINDEGCLILGVSQDEAVGLNWFNTFISDHDRPRIKLLFNELINGRISDTKIVTSSIESKSGEKRLIQWHNTVIKNQKDKITGTLSSGIDITEQEALKKSQNNIVLLATEKERKRVAMELHDGVIQTLSAVSMNLKSIREAIYTLPESNQKAFDEGLNLVLNTISEIRAISHDLMPSIIINHGLEKALNDLIERTTETNNIMVNYQSDGLSKSLDQMYALNIYRILQELIQNTIKHAEADSISIQIQKIEEFIQIIYQDNGIGFNTNLHLGNSEGMGIQNIKARIDSMNGDITIESSKGKGVIIMASLPITDKILMEQTVI</sequence>
<evidence type="ECO:0000313" key="8">
    <source>
        <dbReference type="Proteomes" id="UP001244443"/>
    </source>
</evidence>
<dbReference type="InterPro" id="IPR005467">
    <property type="entry name" value="His_kinase_dom"/>
</dbReference>
<feature type="domain" description="PAS" evidence="5">
    <location>
        <begin position="4"/>
        <end position="57"/>
    </location>
</feature>
<dbReference type="InterPro" id="IPR050482">
    <property type="entry name" value="Sensor_HK_TwoCompSys"/>
</dbReference>
<dbReference type="PANTHER" id="PTHR24421">
    <property type="entry name" value="NITRATE/NITRITE SENSOR PROTEIN NARX-RELATED"/>
    <property type="match status" value="1"/>
</dbReference>
<feature type="domain" description="PAC" evidence="6">
    <location>
        <begin position="81"/>
        <end position="131"/>
    </location>
</feature>
<dbReference type="NCBIfam" id="TIGR00229">
    <property type="entry name" value="sensory_box"/>
    <property type="match status" value="2"/>
</dbReference>
<dbReference type="InterPro" id="IPR001610">
    <property type="entry name" value="PAC"/>
</dbReference>
<dbReference type="GO" id="GO:0046983">
    <property type="term" value="F:protein dimerization activity"/>
    <property type="evidence" value="ECO:0007669"/>
    <property type="project" value="InterPro"/>
</dbReference>
<dbReference type="GO" id="GO:0000155">
    <property type="term" value="F:phosphorelay sensor kinase activity"/>
    <property type="evidence" value="ECO:0007669"/>
    <property type="project" value="InterPro"/>
</dbReference>
<dbReference type="CDD" id="cd16917">
    <property type="entry name" value="HATPase_UhpB-NarQ-NarX-like"/>
    <property type="match status" value="1"/>
</dbReference>
<dbReference type="RefSeq" id="WP_308356673.1">
    <property type="nucleotide sequence ID" value="NZ_CP129970.2"/>
</dbReference>
<dbReference type="SUPFAM" id="SSF55874">
    <property type="entry name" value="ATPase domain of HSP90 chaperone/DNA topoisomerase II/histidine kinase"/>
    <property type="match status" value="1"/>
</dbReference>
<dbReference type="InterPro" id="IPR000700">
    <property type="entry name" value="PAS-assoc_C"/>
</dbReference>
<feature type="domain" description="PAS" evidence="5">
    <location>
        <begin position="150"/>
        <end position="203"/>
    </location>
</feature>
<dbReference type="SMART" id="SM00387">
    <property type="entry name" value="HATPase_c"/>
    <property type="match status" value="1"/>
</dbReference>
<dbReference type="InterPro" id="IPR013767">
    <property type="entry name" value="PAS_fold"/>
</dbReference>
<dbReference type="SMART" id="SM00086">
    <property type="entry name" value="PAC"/>
    <property type="match status" value="2"/>
</dbReference>
<evidence type="ECO:0000259" key="6">
    <source>
        <dbReference type="PROSITE" id="PS50113"/>
    </source>
</evidence>
<dbReference type="Gene3D" id="1.20.5.1930">
    <property type="match status" value="1"/>
</dbReference>
<dbReference type="PROSITE" id="PS50112">
    <property type="entry name" value="PAS"/>
    <property type="match status" value="2"/>
</dbReference>
<evidence type="ECO:0000256" key="3">
    <source>
        <dbReference type="ARBA" id="ARBA00023012"/>
    </source>
</evidence>
<protein>
    <submittedName>
        <fullName evidence="7">PAS domain S-box protein</fullName>
    </submittedName>
</protein>
<dbReference type="InterPro" id="IPR011712">
    <property type="entry name" value="Sig_transdc_His_kin_sub3_dim/P"/>
</dbReference>
<dbReference type="InterPro" id="IPR035965">
    <property type="entry name" value="PAS-like_dom_sf"/>
</dbReference>
<keyword evidence="8" id="KW-1185">Reference proteome</keyword>
<reference evidence="7" key="1">
    <citation type="submission" date="2023-08" db="EMBL/GenBank/DDBJ databases">
        <title>Comparative genomics and taxonomic characterization of three novel marine species of genus Marivirga.</title>
        <authorList>
            <person name="Muhammad N."/>
            <person name="Kim S.-G."/>
        </authorList>
    </citation>
    <scope>NUCLEOTIDE SEQUENCE [LARGE SCALE GENOMIC DNA]</scope>
    <source>
        <strain evidence="7">ABR2-2</strain>
    </source>
</reference>
<evidence type="ECO:0000313" key="7">
    <source>
        <dbReference type="EMBL" id="WKK84379.2"/>
    </source>
</evidence>
<dbReference type="InterPro" id="IPR036890">
    <property type="entry name" value="HATPase_C_sf"/>
</dbReference>
<dbReference type="GO" id="GO:0016020">
    <property type="term" value="C:membrane"/>
    <property type="evidence" value="ECO:0007669"/>
    <property type="project" value="InterPro"/>
</dbReference>
<dbReference type="Gene3D" id="3.30.565.10">
    <property type="entry name" value="Histidine kinase-like ATPase, C-terminal domain"/>
    <property type="match status" value="1"/>
</dbReference>
<feature type="domain" description="Histidine kinase" evidence="4">
    <location>
        <begin position="287"/>
        <end position="469"/>
    </location>
</feature>
<keyword evidence="1" id="KW-0808">Transferase</keyword>
<dbReference type="PROSITE" id="PS50113">
    <property type="entry name" value="PAC"/>
    <property type="match status" value="1"/>
</dbReference>
<dbReference type="GO" id="GO:0006355">
    <property type="term" value="P:regulation of DNA-templated transcription"/>
    <property type="evidence" value="ECO:0007669"/>
    <property type="project" value="InterPro"/>
</dbReference>
<gene>
    <name evidence="7" type="ORF">QYS48_19680</name>
</gene>
<dbReference type="CDD" id="cd00130">
    <property type="entry name" value="PAS"/>
    <property type="match status" value="2"/>
</dbReference>
<dbReference type="Pfam" id="PF13426">
    <property type="entry name" value="PAS_9"/>
    <property type="match status" value="1"/>
</dbReference>
<keyword evidence="2" id="KW-0418">Kinase</keyword>
<keyword evidence="3" id="KW-0902">Two-component regulatory system</keyword>
<evidence type="ECO:0000256" key="1">
    <source>
        <dbReference type="ARBA" id="ARBA00022679"/>
    </source>
</evidence>
<dbReference type="EMBL" id="CP129970">
    <property type="protein sequence ID" value="WKK84379.2"/>
    <property type="molecule type" value="Genomic_DNA"/>
</dbReference>
<dbReference type="Proteomes" id="UP001244443">
    <property type="component" value="Chromosome"/>
</dbReference>
<dbReference type="Pfam" id="PF07730">
    <property type="entry name" value="HisKA_3"/>
    <property type="match status" value="1"/>
</dbReference>
<evidence type="ECO:0000259" key="5">
    <source>
        <dbReference type="PROSITE" id="PS50112"/>
    </source>
</evidence>
<dbReference type="Gene3D" id="3.30.450.20">
    <property type="entry name" value="PAS domain"/>
    <property type="match status" value="2"/>
</dbReference>
<accession>A0AA49JDN6</accession>
<dbReference type="Pfam" id="PF00989">
    <property type="entry name" value="PAS"/>
    <property type="match status" value="1"/>
</dbReference>
<name>A0AA49JDN6_9BACT</name>
<organism evidence="7 8">
    <name type="scientific">Marivirga arenosa</name>
    <dbReference type="NCBI Taxonomy" id="3059076"/>
    <lineage>
        <taxon>Bacteria</taxon>
        <taxon>Pseudomonadati</taxon>
        <taxon>Bacteroidota</taxon>
        <taxon>Cytophagia</taxon>
        <taxon>Cytophagales</taxon>
        <taxon>Marivirgaceae</taxon>
        <taxon>Marivirga</taxon>
    </lineage>
</organism>
<dbReference type="PANTHER" id="PTHR24421:SF60">
    <property type="entry name" value="SENSOR HISTIDINE KINASE COMP"/>
    <property type="match status" value="1"/>
</dbReference>
<dbReference type="InterPro" id="IPR000014">
    <property type="entry name" value="PAS"/>
</dbReference>
<dbReference type="AlphaFoldDB" id="A0AA49JDN6"/>